<dbReference type="Pfam" id="PF08668">
    <property type="entry name" value="HDOD"/>
    <property type="match status" value="1"/>
</dbReference>
<dbReference type="KEGG" id="tnr:Thena_1535"/>
<dbReference type="InterPro" id="IPR013976">
    <property type="entry name" value="HDOD"/>
</dbReference>
<dbReference type="SUPFAM" id="SSF141868">
    <property type="entry name" value="EAL domain-like"/>
    <property type="match status" value="1"/>
</dbReference>
<dbReference type="OrthoDB" id="9813903at2"/>
<sequence>MSSFIARQPILNNDKKTYGYEVLYRGSSKSEFPKEIPEEASLKVLVDLFTNYGITYIGKGLPVFINTPLYTLKKSLPPFPKESIFFEINQNEISSNFDVPFIRELYYSGFNLSHQGSDLPHQSVLSFFKAIKIDFSITPKDRRSLLPKHIPQNKILIAHKIEDNHLYEEALEEGYKLFQGFYFSKPETLTKKDFTASQIEILNILKMLLAEDLRWDRIEKEIKKNAYLTIKILKLVNSSFFGFRCEVKSVLQAIVLLGRKQMIKWLIMILLTEKTSAPLELLKITLTRARLMQLLAQETSKKFKEDEYYLIGLLSLFDVITGFSKENLLVHLPLSEAISNAIKGIDTPQTRGYIQALKLVELYEKGDWEKVISMCYELRIRHERMGNLYVEAINWAESTLESIA</sequence>
<dbReference type="SUPFAM" id="SSF109604">
    <property type="entry name" value="HD-domain/PDEase-like"/>
    <property type="match status" value="1"/>
</dbReference>
<gene>
    <name evidence="2" type="ORF">Thena_1535</name>
</gene>
<dbReference type="HOGENOM" id="CLU_044951_2_0_9"/>
<dbReference type="InterPro" id="IPR014408">
    <property type="entry name" value="dGMP_Pdiesterase_EAL/HD-GYP"/>
</dbReference>
<dbReference type="PIRSF" id="PIRSF003180">
    <property type="entry name" value="DiGMPpdiest_YuxH"/>
    <property type="match status" value="1"/>
</dbReference>
<dbReference type="Proteomes" id="UP000011765">
    <property type="component" value="Chromosome"/>
</dbReference>
<dbReference type="AlphaFoldDB" id="M1E5K1"/>
<reference evidence="2 3" key="1">
    <citation type="submission" date="2011-04" db="EMBL/GenBank/DDBJ databases">
        <title>The complete genome of Thermodesulfobium narugense DSM 14796.</title>
        <authorList>
            <consortium name="US DOE Joint Genome Institute (JGI-PGF)"/>
            <person name="Lucas S."/>
            <person name="Han J."/>
            <person name="Lapidus A."/>
            <person name="Bruce D."/>
            <person name="Goodwin L."/>
            <person name="Pitluck S."/>
            <person name="Peters L."/>
            <person name="Kyrpides N."/>
            <person name="Mavromatis K."/>
            <person name="Pagani I."/>
            <person name="Ivanova N."/>
            <person name="Ovchinnikova G."/>
            <person name="Zhang X."/>
            <person name="Saunders L."/>
            <person name="Detter J.C."/>
            <person name="Tapia R."/>
            <person name="Han C."/>
            <person name="Land M."/>
            <person name="Hauser L."/>
            <person name="Markowitz V."/>
            <person name="Cheng J.-F."/>
            <person name="Hugenholtz P."/>
            <person name="Woyke T."/>
            <person name="Wu D."/>
            <person name="Spring S."/>
            <person name="Schroeder M."/>
            <person name="Brambilla E."/>
            <person name="Klenk H.-P."/>
            <person name="Eisen J.A."/>
        </authorList>
    </citation>
    <scope>NUCLEOTIDE SEQUENCE [LARGE SCALE GENOMIC DNA]</scope>
    <source>
        <strain evidence="2 3">DSM 14796</strain>
    </source>
</reference>
<accession>M1E5K1</accession>
<protein>
    <submittedName>
        <fullName evidence="2">Diguanylate phosphodiesterase metal dependent hydrolase domain protein</fullName>
    </submittedName>
</protein>
<dbReference type="EMBL" id="CP002690">
    <property type="protein sequence ID" value="AEE15147.1"/>
    <property type="molecule type" value="Genomic_DNA"/>
</dbReference>
<feature type="domain" description="HDOD" evidence="1">
    <location>
        <begin position="194"/>
        <end position="384"/>
    </location>
</feature>
<evidence type="ECO:0000259" key="1">
    <source>
        <dbReference type="PROSITE" id="PS51833"/>
    </source>
</evidence>
<dbReference type="Gene3D" id="1.10.3210.10">
    <property type="entry name" value="Hypothetical protein af1432"/>
    <property type="match status" value="1"/>
</dbReference>
<dbReference type="eggNOG" id="COG3434">
    <property type="taxonomic scope" value="Bacteria"/>
</dbReference>
<dbReference type="RefSeq" id="WP_013756868.1">
    <property type="nucleotide sequence ID" value="NC_015499.1"/>
</dbReference>
<organism evidence="2 3">
    <name type="scientific">Thermodesulfobium narugense DSM 14796</name>
    <dbReference type="NCBI Taxonomy" id="747365"/>
    <lineage>
        <taxon>Bacteria</taxon>
        <taxon>Pseudomonadati</taxon>
        <taxon>Thermodesulfobiota</taxon>
        <taxon>Thermodesulfobiia</taxon>
        <taxon>Thermodesulfobiales</taxon>
        <taxon>Thermodesulfobiaceae</taxon>
        <taxon>Thermodesulfobium</taxon>
    </lineage>
</organism>
<dbReference type="InterPro" id="IPR035919">
    <property type="entry name" value="EAL_sf"/>
</dbReference>
<proteinExistence type="predicted"/>
<dbReference type="PROSITE" id="PS51833">
    <property type="entry name" value="HDOD"/>
    <property type="match status" value="1"/>
</dbReference>
<dbReference type="PANTHER" id="PTHR33525:SF4">
    <property type="entry name" value="CYCLIC DI-GMP PHOSPHODIESTERASE CDGJ"/>
    <property type="match status" value="1"/>
</dbReference>
<dbReference type="STRING" id="747365.Thena_1535"/>
<name>M1E5K1_9BACT</name>
<keyword evidence="2" id="KW-0378">Hydrolase</keyword>
<keyword evidence="3" id="KW-1185">Reference proteome</keyword>
<evidence type="ECO:0000313" key="2">
    <source>
        <dbReference type="EMBL" id="AEE15147.1"/>
    </source>
</evidence>
<dbReference type="PANTHER" id="PTHR33525">
    <property type="match status" value="1"/>
</dbReference>
<dbReference type="InterPro" id="IPR052340">
    <property type="entry name" value="RNase_Y/CdgJ"/>
</dbReference>
<dbReference type="GO" id="GO:0016787">
    <property type="term" value="F:hydrolase activity"/>
    <property type="evidence" value="ECO:0007669"/>
    <property type="project" value="UniProtKB-KW"/>
</dbReference>
<evidence type="ECO:0000313" key="3">
    <source>
        <dbReference type="Proteomes" id="UP000011765"/>
    </source>
</evidence>